<organism evidence="3 4">
    <name type="scientific">Paraburkholderia kururiensis</name>
    <dbReference type="NCBI Taxonomy" id="984307"/>
    <lineage>
        <taxon>Bacteria</taxon>
        <taxon>Pseudomonadati</taxon>
        <taxon>Pseudomonadota</taxon>
        <taxon>Betaproteobacteria</taxon>
        <taxon>Burkholderiales</taxon>
        <taxon>Burkholderiaceae</taxon>
        <taxon>Paraburkholderia</taxon>
    </lineage>
</organism>
<dbReference type="GO" id="GO:0016853">
    <property type="term" value="F:isomerase activity"/>
    <property type="evidence" value="ECO:0007669"/>
    <property type="project" value="UniProtKB-KW"/>
</dbReference>
<evidence type="ECO:0000259" key="2">
    <source>
        <dbReference type="Pfam" id="PF01323"/>
    </source>
</evidence>
<keyword evidence="1 3" id="KW-0413">Isomerase</keyword>
<gene>
    <name evidence="3" type="ORF">U0042_10265</name>
</gene>
<accession>A0ABZ0WRM6</accession>
<dbReference type="InterPro" id="IPR014440">
    <property type="entry name" value="HCCAis_GSTk"/>
</dbReference>
<dbReference type="InterPro" id="IPR001853">
    <property type="entry name" value="DSBA-like_thioredoxin_dom"/>
</dbReference>
<dbReference type="PIRSF" id="PIRSF006386">
    <property type="entry name" value="HCCAis_GSTk"/>
    <property type="match status" value="1"/>
</dbReference>
<dbReference type="Proteomes" id="UP001325479">
    <property type="component" value="Chromosome"/>
</dbReference>
<dbReference type="EMBL" id="CP139965">
    <property type="protein sequence ID" value="WQD80027.1"/>
    <property type="molecule type" value="Genomic_DNA"/>
</dbReference>
<dbReference type="InterPro" id="IPR036249">
    <property type="entry name" value="Thioredoxin-like_sf"/>
</dbReference>
<protein>
    <recommendedName>
        <fullName evidence="1">2-hydroxychromene-2-carboxylate isomerase</fullName>
        <ecNumber evidence="1">5.99.1.4</ecNumber>
    </recommendedName>
</protein>
<comment type="catalytic activity">
    <reaction evidence="1">
        <text>2-hydroxychromene-2-carboxylate = (3E)-4-(2-hydroxyphenyl)-2-oxobut-3-enoate</text>
        <dbReference type="Rhea" id="RHEA:27401"/>
        <dbReference type="ChEBI" id="CHEBI:59350"/>
        <dbReference type="ChEBI" id="CHEBI:59353"/>
        <dbReference type="EC" id="5.99.1.4"/>
    </reaction>
</comment>
<evidence type="ECO:0000256" key="1">
    <source>
        <dbReference type="PIRNR" id="PIRNR006386"/>
    </source>
</evidence>
<dbReference type="InterPro" id="IPR051924">
    <property type="entry name" value="GST_Kappa/NadH"/>
</dbReference>
<evidence type="ECO:0000313" key="4">
    <source>
        <dbReference type="Proteomes" id="UP001325479"/>
    </source>
</evidence>
<dbReference type="RefSeq" id="WP_114810936.1">
    <property type="nucleotide sequence ID" value="NZ_CP139965.1"/>
</dbReference>
<comment type="similarity">
    <text evidence="1">Belongs to the GST superfamily. NadH family.</text>
</comment>
<dbReference type="PANTHER" id="PTHR42943:SF2">
    <property type="entry name" value="GLUTATHIONE S-TRANSFERASE KAPPA 1"/>
    <property type="match status" value="1"/>
</dbReference>
<evidence type="ECO:0000313" key="3">
    <source>
        <dbReference type="EMBL" id="WQD80027.1"/>
    </source>
</evidence>
<feature type="domain" description="DSBA-like thioredoxin" evidence="2">
    <location>
        <begin position="15"/>
        <end position="199"/>
    </location>
</feature>
<sequence length="211" mass="23779">MSQRLSSTPTPPREIELWFDFASNYSYLSVMRIGQAAAEADVSVRWQPFMLGPVFERLGWSGAPFVVQKEKGAYVKRDMERLCAKYGLPWRWPSAFPRRALLPMRVAAFAAGEPWMGAWCREIMQMNFAEDREIDSPEAVREALNRLDLPAGEIVAAALSDEHRAKLRTQTATAIERGIFGAPTFFVGNEMFWGNDRLEDAIAWAAGRTSA</sequence>
<keyword evidence="4" id="KW-1185">Reference proteome</keyword>
<dbReference type="Pfam" id="PF01323">
    <property type="entry name" value="DSBA"/>
    <property type="match status" value="1"/>
</dbReference>
<proteinExistence type="inferred from homology"/>
<reference evidence="3 4" key="1">
    <citation type="submission" date="2023-12" db="EMBL/GenBank/DDBJ databases">
        <title>Genome sequencing and assembly of bacterial species from a model synthetic community.</title>
        <authorList>
            <person name="Hogle S.L."/>
        </authorList>
    </citation>
    <scope>NUCLEOTIDE SEQUENCE [LARGE SCALE GENOMIC DNA]</scope>
    <source>
        <strain evidence="3 4">HAMBI 2494</strain>
    </source>
</reference>
<dbReference type="EC" id="5.99.1.4" evidence="1"/>
<dbReference type="CDD" id="cd03022">
    <property type="entry name" value="DsbA_HCCA_Iso"/>
    <property type="match status" value="1"/>
</dbReference>
<dbReference type="SUPFAM" id="SSF52833">
    <property type="entry name" value="Thioredoxin-like"/>
    <property type="match status" value="1"/>
</dbReference>
<dbReference type="InterPro" id="IPR044087">
    <property type="entry name" value="NahD-like"/>
</dbReference>
<dbReference type="PANTHER" id="PTHR42943">
    <property type="entry name" value="GLUTATHIONE S-TRANSFERASE KAPPA"/>
    <property type="match status" value="1"/>
</dbReference>
<name>A0ABZ0WRM6_9BURK</name>
<dbReference type="Gene3D" id="3.40.30.10">
    <property type="entry name" value="Glutaredoxin"/>
    <property type="match status" value="1"/>
</dbReference>